<dbReference type="InterPro" id="IPR001304">
    <property type="entry name" value="C-type_lectin-like"/>
</dbReference>
<organism evidence="2 3">
    <name type="scientific">Dreissena polymorpha</name>
    <name type="common">Zebra mussel</name>
    <name type="synonym">Mytilus polymorpha</name>
    <dbReference type="NCBI Taxonomy" id="45954"/>
    <lineage>
        <taxon>Eukaryota</taxon>
        <taxon>Metazoa</taxon>
        <taxon>Spiralia</taxon>
        <taxon>Lophotrochozoa</taxon>
        <taxon>Mollusca</taxon>
        <taxon>Bivalvia</taxon>
        <taxon>Autobranchia</taxon>
        <taxon>Heteroconchia</taxon>
        <taxon>Euheterodonta</taxon>
        <taxon>Imparidentia</taxon>
        <taxon>Neoheterodontei</taxon>
        <taxon>Myida</taxon>
        <taxon>Dreissenoidea</taxon>
        <taxon>Dreissenidae</taxon>
        <taxon>Dreissena</taxon>
    </lineage>
</organism>
<feature type="domain" description="C-type lectin" evidence="1">
    <location>
        <begin position="1"/>
        <end position="45"/>
    </location>
</feature>
<comment type="caution">
    <text evidence="2">The sequence shown here is derived from an EMBL/GenBank/DDBJ whole genome shotgun (WGS) entry which is preliminary data.</text>
</comment>
<proteinExistence type="predicted"/>
<dbReference type="SUPFAM" id="SSF56436">
    <property type="entry name" value="C-type lectin-like"/>
    <property type="match status" value="1"/>
</dbReference>
<reference evidence="2" key="1">
    <citation type="journal article" date="2019" name="bioRxiv">
        <title>The Genome of the Zebra Mussel, Dreissena polymorpha: A Resource for Invasive Species Research.</title>
        <authorList>
            <person name="McCartney M.A."/>
            <person name="Auch B."/>
            <person name="Kono T."/>
            <person name="Mallez S."/>
            <person name="Zhang Y."/>
            <person name="Obille A."/>
            <person name="Becker A."/>
            <person name="Abrahante J.E."/>
            <person name="Garbe J."/>
            <person name="Badalamenti J.P."/>
            <person name="Herman A."/>
            <person name="Mangelson H."/>
            <person name="Liachko I."/>
            <person name="Sullivan S."/>
            <person name="Sone E.D."/>
            <person name="Koren S."/>
            <person name="Silverstein K.A.T."/>
            <person name="Beckman K.B."/>
            <person name="Gohl D.M."/>
        </authorList>
    </citation>
    <scope>NUCLEOTIDE SEQUENCE</scope>
    <source>
        <strain evidence="2">Duluth1</strain>
        <tissue evidence="2">Whole animal</tissue>
    </source>
</reference>
<dbReference type="InterPro" id="IPR016187">
    <property type="entry name" value="CTDL_fold"/>
</dbReference>
<dbReference type="InterPro" id="IPR016186">
    <property type="entry name" value="C-type_lectin-like/link_sf"/>
</dbReference>
<reference evidence="2" key="2">
    <citation type="submission" date="2020-11" db="EMBL/GenBank/DDBJ databases">
        <authorList>
            <person name="McCartney M.A."/>
            <person name="Auch B."/>
            <person name="Kono T."/>
            <person name="Mallez S."/>
            <person name="Becker A."/>
            <person name="Gohl D.M."/>
            <person name="Silverstein K.A.T."/>
            <person name="Koren S."/>
            <person name="Bechman K.B."/>
            <person name="Herman A."/>
            <person name="Abrahante J.E."/>
            <person name="Garbe J."/>
        </authorList>
    </citation>
    <scope>NUCLEOTIDE SEQUENCE</scope>
    <source>
        <strain evidence="2">Duluth1</strain>
        <tissue evidence="2">Whole animal</tissue>
    </source>
</reference>
<accession>A0A9D3YYN2</accession>
<dbReference type="Proteomes" id="UP000828390">
    <property type="component" value="Unassembled WGS sequence"/>
</dbReference>
<dbReference type="Gene3D" id="3.10.100.10">
    <property type="entry name" value="Mannose-Binding Protein A, subunit A"/>
    <property type="match status" value="1"/>
</dbReference>
<dbReference type="AlphaFoldDB" id="A0A9D3YYN2"/>
<protein>
    <recommendedName>
        <fullName evidence="1">C-type lectin domain-containing protein</fullName>
    </recommendedName>
</protein>
<evidence type="ECO:0000259" key="1">
    <source>
        <dbReference type="PROSITE" id="PS50041"/>
    </source>
</evidence>
<evidence type="ECO:0000313" key="2">
    <source>
        <dbReference type="EMBL" id="KAH3707157.1"/>
    </source>
</evidence>
<dbReference type="PROSITE" id="PS50041">
    <property type="entry name" value="C_TYPE_LECTIN_2"/>
    <property type="match status" value="1"/>
</dbReference>
<gene>
    <name evidence="2" type="ORF">DPMN_066554</name>
</gene>
<name>A0A9D3YYN2_DREPO</name>
<keyword evidence="3" id="KW-1185">Reference proteome</keyword>
<evidence type="ECO:0000313" key="3">
    <source>
        <dbReference type="Proteomes" id="UP000828390"/>
    </source>
</evidence>
<sequence>MTYFNWAVGEPRNDRSDGDYCVTFNVLTGTWYMRCCSVTFYYVCEVDGHHLP</sequence>
<dbReference type="EMBL" id="JAIWYP010000014">
    <property type="protein sequence ID" value="KAH3707157.1"/>
    <property type="molecule type" value="Genomic_DNA"/>
</dbReference>